<dbReference type="AlphaFoldDB" id="A0A2A4HIA4"/>
<organism evidence="1 2">
    <name type="scientific">Vreelandella nigrificans</name>
    <dbReference type="NCBI Taxonomy" id="2042704"/>
    <lineage>
        <taxon>Bacteria</taxon>
        <taxon>Pseudomonadati</taxon>
        <taxon>Pseudomonadota</taxon>
        <taxon>Gammaproteobacteria</taxon>
        <taxon>Oceanospirillales</taxon>
        <taxon>Halomonadaceae</taxon>
        <taxon>Vreelandella</taxon>
    </lineage>
</organism>
<gene>
    <name evidence="1" type="ORF">CPA45_19115</name>
</gene>
<dbReference type="EMBL" id="NWUX01000024">
    <property type="protein sequence ID" value="PCF94089.1"/>
    <property type="molecule type" value="Genomic_DNA"/>
</dbReference>
<evidence type="ECO:0000313" key="2">
    <source>
        <dbReference type="Proteomes" id="UP000218677"/>
    </source>
</evidence>
<reference evidence="2" key="1">
    <citation type="submission" date="2017-09" db="EMBL/GenBank/DDBJ databases">
        <authorList>
            <person name="Cho G.-S."/>
            <person name="Oguntoyinbo F.A."/>
            <person name="Cnockaert M."/>
            <person name="Kabisch J."/>
            <person name="Neve H."/>
            <person name="Bockelmann W."/>
            <person name="Wenning M."/>
            <person name="Franz C.M."/>
            <person name="Vandamme P."/>
        </authorList>
    </citation>
    <scope>NUCLEOTIDE SEQUENCE [LARGE SCALE GENOMIC DNA]</scope>
    <source>
        <strain evidence="2">MBT G8648</strain>
    </source>
</reference>
<dbReference type="Proteomes" id="UP000218677">
    <property type="component" value="Unassembled WGS sequence"/>
</dbReference>
<comment type="caution">
    <text evidence="1">The sequence shown here is derived from an EMBL/GenBank/DDBJ whole genome shotgun (WGS) entry which is preliminary data.</text>
</comment>
<accession>A0A2A4HIA4</accession>
<evidence type="ECO:0000313" key="1">
    <source>
        <dbReference type="EMBL" id="PCF94089.1"/>
    </source>
</evidence>
<keyword evidence="2" id="KW-1185">Reference proteome</keyword>
<dbReference type="OrthoDB" id="7067870at2"/>
<protein>
    <submittedName>
        <fullName evidence="1">Uncharacterized protein</fullName>
    </submittedName>
</protein>
<sequence length="91" mass="10195">MRHDDILKNRAHITKDSAGDTTSCQSCGSEVIFALRDNHHEFSMSLSTLLQCLHFAEQEGLVPPVDTMWWSQVTSRYCLVVPDNLATDDSA</sequence>
<dbReference type="RefSeq" id="WP_096654318.1">
    <property type="nucleotide sequence ID" value="NZ_NWUX01000024.1"/>
</dbReference>
<name>A0A2A4HIA4_9GAMM</name>
<proteinExistence type="predicted"/>